<keyword evidence="2" id="KW-0815">Transposition</keyword>
<dbReference type="PANTHER" id="PTHR35004">
    <property type="entry name" value="TRANSPOSASE RV3428C-RELATED"/>
    <property type="match status" value="1"/>
</dbReference>
<feature type="domain" description="Integrase catalytic" evidence="7">
    <location>
        <begin position="121"/>
        <end position="246"/>
    </location>
</feature>
<comment type="similarity">
    <text evidence="1">Belongs to the transposase IS21/IS408/IS1162 family.</text>
</comment>
<reference evidence="11 16" key="2">
    <citation type="journal article" date="2024" name="J Bioinform Genom">
        <title>Complete genome sequence of the type strain bacterium Sphaerochaeta associata GLS2t (VKM B-2742)t.</title>
        <authorList>
            <person name="Troshina O.Y."/>
            <person name="Tepeeva A.N."/>
            <person name="Arzamasceva V.O."/>
            <person name="Whitman W.B."/>
            <person name="Varghese N."/>
            <person name="Shapiro N."/>
            <person name="Woyke T."/>
            <person name="Kripides N.C."/>
            <person name="Vasilenko O.V."/>
        </authorList>
    </citation>
    <scope>NUCLEOTIDE SEQUENCE</scope>
    <source>
        <strain evidence="11 16">GLS2T</strain>
    </source>
</reference>
<evidence type="ECO:0000256" key="4">
    <source>
        <dbReference type="ARBA" id="ARBA00023172"/>
    </source>
</evidence>
<feature type="domain" description="HTH IS21-type" evidence="6">
    <location>
        <begin position="2"/>
        <end position="66"/>
    </location>
</feature>
<evidence type="ECO:0000313" key="10">
    <source>
        <dbReference type="EMBL" id="UOM51122.1"/>
    </source>
</evidence>
<sequence>MSQINCIRDLRKEGYSVARIAREVSVDEKTARKYLCMEDFSPKPPQKKEGLPSKLDPYKPQIDGWLSNDEKENSKQRHTAQRVYDRLVELHPEFGCSYPTVSRYVRKTRAQRSSYRACQELVWHPGEAQGDFGEADCYERGVKQRKHYLVCVFPNSNADFPQMFNGETSECICQGFQDVFEFIGGVFPLVVIDNATGAGRRIGQEIREAKLFAQFRAHYGFSIRFCSPGSGWEKGCVENKIGTVRRNRFVPLPEFDDLQQYNKGLLEQATSFQGNTHYKKNTIIGELFEQDREALLPLPRHRFDVCRYVYAKADGYGKVEIDGNHHYSTRPEYRGSEVLVGIRAHTVDIYDEKRKILVSHVRKFGKERSDSVDPRTSMAVLMRNVGAWPNSGVREMVSSPVRDYLDALDRESLKDALRTMNLLSERYSFERALDAFDLVLRNPGNAPFSDAMVFAARMAEFGDQTDLDAGPDLSLYDQLLEQRRVQP</sequence>
<dbReference type="InterPro" id="IPR017894">
    <property type="entry name" value="HTH_IS21_transposase_type"/>
</dbReference>
<dbReference type="EMBL" id="CP094929">
    <property type="protein sequence ID" value="UOM51457.1"/>
    <property type="molecule type" value="Genomic_DNA"/>
</dbReference>
<accession>A0ABY4DBL6</accession>
<dbReference type="NCBIfam" id="NF033546">
    <property type="entry name" value="transpos_IS21"/>
    <property type="match status" value="1"/>
</dbReference>
<proteinExistence type="inferred from homology"/>
<dbReference type="SUPFAM" id="SSF53098">
    <property type="entry name" value="Ribonuclease H-like"/>
    <property type="match status" value="1"/>
</dbReference>
<evidence type="ECO:0000313" key="16">
    <source>
        <dbReference type="Proteomes" id="UP000829708"/>
    </source>
</evidence>
<dbReference type="EMBL" id="CP094929">
    <property type="protein sequence ID" value="UOM51434.1"/>
    <property type="molecule type" value="Genomic_DNA"/>
</dbReference>
<evidence type="ECO:0000259" key="7">
    <source>
        <dbReference type="PROSITE" id="PS50994"/>
    </source>
</evidence>
<dbReference type="InterPro" id="IPR012337">
    <property type="entry name" value="RNaseH-like_sf"/>
</dbReference>
<organism evidence="11 16">
    <name type="scientific">Sphaerochaeta associata</name>
    <dbReference type="NCBI Taxonomy" id="1129264"/>
    <lineage>
        <taxon>Bacteria</taxon>
        <taxon>Pseudomonadati</taxon>
        <taxon>Spirochaetota</taxon>
        <taxon>Spirochaetia</taxon>
        <taxon>Spirochaetales</taxon>
        <taxon>Sphaerochaetaceae</taxon>
        <taxon>Sphaerochaeta</taxon>
    </lineage>
</organism>
<evidence type="ECO:0000256" key="2">
    <source>
        <dbReference type="ARBA" id="ARBA00022578"/>
    </source>
</evidence>
<dbReference type="PROSITE" id="PS50994">
    <property type="entry name" value="INTEGRASE"/>
    <property type="match status" value="1"/>
</dbReference>
<keyword evidence="4" id="KW-0233">DNA recombination</keyword>
<evidence type="ECO:0000313" key="8">
    <source>
        <dbReference type="EMBL" id="UOM50080.1"/>
    </source>
</evidence>
<dbReference type="Proteomes" id="UP000829708">
    <property type="component" value="Chromosome"/>
</dbReference>
<evidence type="ECO:0000256" key="1">
    <source>
        <dbReference type="ARBA" id="ARBA00009277"/>
    </source>
</evidence>
<dbReference type="RefSeq" id="WP_244771474.1">
    <property type="nucleotide sequence ID" value="NZ_CP094929.1"/>
</dbReference>
<dbReference type="EMBL" id="CP094929">
    <property type="protein sequence ID" value="UOM50481.1"/>
    <property type="molecule type" value="Genomic_DNA"/>
</dbReference>
<protein>
    <submittedName>
        <fullName evidence="11">IS21 family transposase</fullName>
    </submittedName>
</protein>
<evidence type="ECO:0000313" key="15">
    <source>
        <dbReference type="EMBL" id="UOM52419.1"/>
    </source>
</evidence>
<dbReference type="InterPro" id="IPR054353">
    <property type="entry name" value="IstA-like_C"/>
</dbReference>
<dbReference type="EMBL" id="CP094929">
    <property type="protein sequence ID" value="UOM51122.1"/>
    <property type="molecule type" value="Genomic_DNA"/>
</dbReference>
<dbReference type="EMBL" id="CP094929">
    <property type="protein sequence ID" value="UOM52419.1"/>
    <property type="molecule type" value="Genomic_DNA"/>
</dbReference>
<keyword evidence="3" id="KW-0238">DNA-binding</keyword>
<evidence type="ECO:0000313" key="11">
    <source>
        <dbReference type="EMBL" id="UOM51434.1"/>
    </source>
</evidence>
<gene>
    <name evidence="11" type="primary">istA</name>
    <name evidence="11" type="ORF">MUG09_01435</name>
    <name evidence="12" type="ORF">MUG09_01550</name>
    <name evidence="13" type="ORF">MUG09_02035</name>
    <name evidence="14" type="ORF">MUG09_02075</name>
    <name evidence="15" type="ORF">MUG09_06525</name>
    <name evidence="8" type="ORF">MUG09_10990</name>
    <name evidence="9" type="ORF">MUG09_13040</name>
    <name evidence="10" type="ORF">MUG09_16315</name>
</gene>
<dbReference type="InterPro" id="IPR001584">
    <property type="entry name" value="Integrase_cat-core"/>
</dbReference>
<dbReference type="Gene3D" id="1.10.10.60">
    <property type="entry name" value="Homeodomain-like"/>
    <property type="match status" value="1"/>
</dbReference>
<evidence type="ECO:0000313" key="13">
    <source>
        <dbReference type="EMBL" id="UOM51552.1"/>
    </source>
</evidence>
<dbReference type="EMBL" id="CP094929">
    <property type="protein sequence ID" value="UOM50080.1"/>
    <property type="molecule type" value="Genomic_DNA"/>
</dbReference>
<dbReference type="EMBL" id="CP094929">
    <property type="protein sequence ID" value="UOM51552.1"/>
    <property type="molecule type" value="Genomic_DNA"/>
</dbReference>
<reference evidence="11" key="1">
    <citation type="submission" date="2022-04" db="EMBL/GenBank/DDBJ databases">
        <authorList>
            <person name="Vasilenko O.V."/>
            <person name="Tepeeva A.N."/>
            <person name="Arzamasceva V.O."/>
            <person name="Troshina O.Y."/>
        </authorList>
    </citation>
    <scope>NUCLEOTIDE SEQUENCE</scope>
    <source>
        <strain evidence="11">GLS2T</strain>
    </source>
</reference>
<keyword evidence="16" id="KW-1185">Reference proteome</keyword>
<evidence type="ECO:0000256" key="5">
    <source>
        <dbReference type="SAM" id="MobiDB-lite"/>
    </source>
</evidence>
<evidence type="ECO:0000259" key="6">
    <source>
        <dbReference type="PROSITE" id="PS50531"/>
    </source>
</evidence>
<evidence type="ECO:0000313" key="9">
    <source>
        <dbReference type="EMBL" id="UOM50481.1"/>
    </source>
</evidence>
<dbReference type="PROSITE" id="PS50531">
    <property type="entry name" value="HTH_IS21"/>
    <property type="match status" value="1"/>
</dbReference>
<name>A0ABY4DBL6_9SPIR</name>
<evidence type="ECO:0000313" key="12">
    <source>
        <dbReference type="EMBL" id="UOM51457.1"/>
    </source>
</evidence>
<dbReference type="Pfam" id="PF22483">
    <property type="entry name" value="Mu-transpos_C_2"/>
    <property type="match status" value="1"/>
</dbReference>
<dbReference type="EMBL" id="CP094929">
    <property type="protein sequence ID" value="UOM51560.1"/>
    <property type="molecule type" value="Genomic_DNA"/>
</dbReference>
<feature type="region of interest" description="Disordered" evidence="5">
    <location>
        <begin position="38"/>
        <end position="57"/>
    </location>
</feature>
<evidence type="ECO:0000256" key="3">
    <source>
        <dbReference type="ARBA" id="ARBA00023125"/>
    </source>
</evidence>
<evidence type="ECO:0000313" key="14">
    <source>
        <dbReference type="EMBL" id="UOM51560.1"/>
    </source>
</evidence>